<dbReference type="SUPFAM" id="SSF56935">
    <property type="entry name" value="Porins"/>
    <property type="match status" value="1"/>
</dbReference>
<dbReference type="Pfam" id="PF13715">
    <property type="entry name" value="CarbopepD_reg_2"/>
    <property type="match status" value="1"/>
</dbReference>
<evidence type="ECO:0000256" key="4">
    <source>
        <dbReference type="ARBA" id="ARBA00022692"/>
    </source>
</evidence>
<keyword evidence="2 10" id="KW-0813">Transport</keyword>
<keyword evidence="7 10" id="KW-0472">Membrane</keyword>
<keyword evidence="6 11" id="KW-0798">TonB box</keyword>
<dbReference type="InterPro" id="IPR008969">
    <property type="entry name" value="CarboxyPept-like_regulatory"/>
</dbReference>
<dbReference type="NCBIfam" id="TIGR04056">
    <property type="entry name" value="OMP_RagA_SusC"/>
    <property type="match status" value="1"/>
</dbReference>
<evidence type="ECO:0000256" key="1">
    <source>
        <dbReference type="ARBA" id="ARBA00004571"/>
    </source>
</evidence>
<organism evidence="14 15">
    <name type="scientific">Flavobacterium pectinovorum</name>
    <dbReference type="NCBI Taxonomy" id="29533"/>
    <lineage>
        <taxon>Bacteria</taxon>
        <taxon>Pseudomonadati</taxon>
        <taxon>Bacteroidota</taxon>
        <taxon>Flavobacteriia</taxon>
        <taxon>Flavobacteriales</taxon>
        <taxon>Flavobacteriaceae</taxon>
        <taxon>Flavobacterium</taxon>
    </lineage>
</organism>
<evidence type="ECO:0000256" key="9">
    <source>
        <dbReference type="ARBA" id="ARBA00023237"/>
    </source>
</evidence>
<keyword evidence="15" id="KW-1185">Reference proteome</keyword>
<sequence>MLLTQKTTYMIKDVLKLLLLVCLFGFQNLHAQTSTVKGMITDASSGIPIPGANVVVKGTKTSVSTDFDGKFSINVPNQSAVLVFSYVGSASKEIPVSGQTTINVTLGADTHQLGEVVVTALGIKREKKAVTYSAQNIDVAEVSQARSLNVANSLSGKVAGLNYSTTSNGVGSSSRITLRGNRSLNGNNQPLYVVDGVPISNGTTTGNPDIDTGGTTQPDGISNINPEDIASMTVLKGPSAAALYGNRASNGVIIITTKSGKAGKTSVSLSSNFMASTAYNLTNFQNEYGQGDGGVYNPISVSSWGGKLDGRQVAAWQLQRNPNYAGPATTDYSPQPNNVIDFYKTGYNLANTLSITTGNEKAQGYFSYTNTRAEGIVQGNALDRHNLNLRLTSKLSDKFSLDVKTNYIVQNIDNLLRTGEESIGTSAYLLPRSIKFNEYRDFEYTDAAGQLQQNYFIDEAGSPGGNPYWSALRDDSRDDRRNRFIGLASLKYDITNTLSLQVRTGLDQMTNKTIRNRYATRAFNNNLGSYSEFYETVSEFNTDALLSYKEKFGDFTIGLNAGANMLKQSSSSLTSGGVLSKRNYFSLINVATVTSTSAMSEKQVNSVYGFSQIGFRNYLFLDITARNDWSSALPSQNRSFFYPSAGLSAVISDMATLPEVISFAKVRASYAKVGNDTDPYQTSSQLSYIGGNGGMLYSQTTAANPNLKPEMSSSSEFGADVRFFKNRLGLDFTYFQTKTSDQIFYINTPESSSKSRAVLNGGDIENKGIELTLTATPIQTENFSWDVMANYASYKSKITSIYDNREELVIGEGRLVRSKVVKGGEYGDLYIKGFQRTPDGQMIVNAAGIPLATDDFSVRAGNFNPDWTAGLKNNFKYKDFSLSFLVDFRIGGEVISYTQARQAGLGVSDITLAGREGGIVVDGVVGTTTGGVTTYAPNTTSITAEQYWTAIGQRTPVAEPFIYDATNIRLRELVFGYSLPKRMLQNTGFASIDFSVVGRNLFFFLNEAKYFDPEAGAGTGNLQGIESFNIPSTREYGVNVRFGF</sequence>
<dbReference type="InterPro" id="IPR039426">
    <property type="entry name" value="TonB-dep_rcpt-like"/>
</dbReference>
<dbReference type="InterPro" id="IPR000531">
    <property type="entry name" value="Beta-barrel_TonB"/>
</dbReference>
<evidence type="ECO:0000256" key="10">
    <source>
        <dbReference type="PROSITE-ProRule" id="PRU01360"/>
    </source>
</evidence>
<accession>A0ABY1IW83</accession>
<reference evidence="14 15" key="1">
    <citation type="submission" date="2016-11" db="EMBL/GenBank/DDBJ databases">
        <authorList>
            <person name="Varghese N."/>
            <person name="Submissions S."/>
        </authorList>
    </citation>
    <scope>NUCLEOTIDE SEQUENCE [LARGE SCALE GENOMIC DNA]</scope>
    <source>
        <strain evidence="14 15">DSM 6368</strain>
    </source>
</reference>
<dbReference type="InterPro" id="IPR036942">
    <property type="entry name" value="Beta-barrel_TonB_sf"/>
</dbReference>
<dbReference type="SUPFAM" id="SSF49464">
    <property type="entry name" value="Carboxypeptidase regulatory domain-like"/>
    <property type="match status" value="1"/>
</dbReference>
<comment type="caution">
    <text evidence="14">The sequence shown here is derived from an EMBL/GenBank/DDBJ whole genome shotgun (WGS) entry which is preliminary data.</text>
</comment>
<comment type="similarity">
    <text evidence="10 11">Belongs to the TonB-dependent receptor family.</text>
</comment>
<dbReference type="Pfam" id="PF00593">
    <property type="entry name" value="TonB_dep_Rec_b-barrel"/>
    <property type="match status" value="1"/>
</dbReference>
<evidence type="ECO:0000256" key="7">
    <source>
        <dbReference type="ARBA" id="ARBA00023136"/>
    </source>
</evidence>
<dbReference type="PANTHER" id="PTHR30069">
    <property type="entry name" value="TONB-DEPENDENT OUTER MEMBRANE RECEPTOR"/>
    <property type="match status" value="1"/>
</dbReference>
<keyword evidence="8" id="KW-0675">Receptor</keyword>
<dbReference type="PANTHER" id="PTHR30069:SF29">
    <property type="entry name" value="HEMOGLOBIN AND HEMOGLOBIN-HAPTOGLOBIN-BINDING PROTEIN 1-RELATED"/>
    <property type="match status" value="1"/>
</dbReference>
<dbReference type="InterPro" id="IPR023996">
    <property type="entry name" value="TonB-dep_OMP_SusC/RagA"/>
</dbReference>
<comment type="subcellular location">
    <subcellularLocation>
        <location evidence="1 10">Cell outer membrane</location>
        <topology evidence="1 10">Multi-pass membrane protein</topology>
    </subcellularLocation>
</comment>
<evidence type="ECO:0000259" key="12">
    <source>
        <dbReference type="Pfam" id="PF00593"/>
    </source>
</evidence>
<dbReference type="InterPro" id="IPR023997">
    <property type="entry name" value="TonB-dep_OMP_SusC/RagA_CS"/>
</dbReference>
<keyword evidence="9 10" id="KW-0998">Cell outer membrane</keyword>
<dbReference type="InterPro" id="IPR037066">
    <property type="entry name" value="Plug_dom_sf"/>
</dbReference>
<proteinExistence type="inferred from homology"/>
<dbReference type="Pfam" id="PF07715">
    <property type="entry name" value="Plug"/>
    <property type="match status" value="1"/>
</dbReference>
<dbReference type="NCBIfam" id="TIGR04057">
    <property type="entry name" value="SusC_RagA_signa"/>
    <property type="match status" value="1"/>
</dbReference>
<evidence type="ECO:0000256" key="3">
    <source>
        <dbReference type="ARBA" id="ARBA00022452"/>
    </source>
</evidence>
<evidence type="ECO:0000313" key="15">
    <source>
        <dbReference type="Proteomes" id="UP000184216"/>
    </source>
</evidence>
<keyword evidence="4 10" id="KW-0812">Transmembrane</keyword>
<dbReference type="EMBL" id="FRBX01000001">
    <property type="protein sequence ID" value="SHL20754.1"/>
    <property type="molecule type" value="Genomic_DNA"/>
</dbReference>
<dbReference type="Gene3D" id="2.40.170.20">
    <property type="entry name" value="TonB-dependent receptor, beta-barrel domain"/>
    <property type="match status" value="1"/>
</dbReference>
<feature type="domain" description="TonB-dependent receptor plug" evidence="13">
    <location>
        <begin position="127"/>
        <end position="252"/>
    </location>
</feature>
<evidence type="ECO:0000256" key="6">
    <source>
        <dbReference type="ARBA" id="ARBA00023077"/>
    </source>
</evidence>
<dbReference type="InterPro" id="IPR012910">
    <property type="entry name" value="Plug_dom"/>
</dbReference>
<evidence type="ECO:0000256" key="8">
    <source>
        <dbReference type="ARBA" id="ARBA00023170"/>
    </source>
</evidence>
<evidence type="ECO:0000313" key="14">
    <source>
        <dbReference type="EMBL" id="SHL20754.1"/>
    </source>
</evidence>
<evidence type="ECO:0000259" key="13">
    <source>
        <dbReference type="Pfam" id="PF07715"/>
    </source>
</evidence>
<dbReference type="Gene3D" id="2.60.40.1120">
    <property type="entry name" value="Carboxypeptidase-like, regulatory domain"/>
    <property type="match status" value="1"/>
</dbReference>
<protein>
    <submittedName>
        <fullName evidence="14">TonB-linked outer membrane protein, SusC/RagA family</fullName>
    </submittedName>
</protein>
<keyword evidence="3 10" id="KW-1134">Transmembrane beta strand</keyword>
<keyword evidence="5" id="KW-0732">Signal</keyword>
<gene>
    <name evidence="14" type="ORF">SAMN05444387_0020</name>
</gene>
<dbReference type="PROSITE" id="PS52016">
    <property type="entry name" value="TONB_DEPENDENT_REC_3"/>
    <property type="match status" value="1"/>
</dbReference>
<evidence type="ECO:0000256" key="11">
    <source>
        <dbReference type="RuleBase" id="RU003357"/>
    </source>
</evidence>
<name>A0ABY1IW83_9FLAO</name>
<evidence type="ECO:0000256" key="2">
    <source>
        <dbReference type="ARBA" id="ARBA00022448"/>
    </source>
</evidence>
<dbReference type="Gene3D" id="2.170.130.10">
    <property type="entry name" value="TonB-dependent receptor, plug domain"/>
    <property type="match status" value="1"/>
</dbReference>
<dbReference type="Proteomes" id="UP000184216">
    <property type="component" value="Unassembled WGS sequence"/>
</dbReference>
<feature type="domain" description="TonB-dependent receptor-like beta-barrel" evidence="12">
    <location>
        <begin position="438"/>
        <end position="902"/>
    </location>
</feature>
<evidence type="ECO:0000256" key="5">
    <source>
        <dbReference type="ARBA" id="ARBA00022729"/>
    </source>
</evidence>